<keyword evidence="3" id="KW-0472">Membrane</keyword>
<organism evidence="4 5">
    <name type="scientific">Homarus americanus</name>
    <name type="common">American lobster</name>
    <dbReference type="NCBI Taxonomy" id="6706"/>
    <lineage>
        <taxon>Eukaryota</taxon>
        <taxon>Metazoa</taxon>
        <taxon>Ecdysozoa</taxon>
        <taxon>Arthropoda</taxon>
        <taxon>Crustacea</taxon>
        <taxon>Multicrustacea</taxon>
        <taxon>Malacostraca</taxon>
        <taxon>Eumalacostraca</taxon>
        <taxon>Eucarida</taxon>
        <taxon>Decapoda</taxon>
        <taxon>Pleocyemata</taxon>
        <taxon>Astacidea</taxon>
        <taxon>Nephropoidea</taxon>
        <taxon>Nephropidae</taxon>
        <taxon>Homarus</taxon>
    </lineage>
</organism>
<dbReference type="EMBL" id="JAHLQT010019101">
    <property type="protein sequence ID" value="KAG7168758.1"/>
    <property type="molecule type" value="Genomic_DNA"/>
</dbReference>
<comment type="subcellular location">
    <subcellularLocation>
        <location evidence="1">Cell membrane</location>
        <topology evidence="1">Multi-pass membrane protein</topology>
    </subcellularLocation>
</comment>
<protein>
    <submittedName>
        <fullName evidence="4">Urea transporter 2-like 1</fullName>
    </submittedName>
</protein>
<dbReference type="PANTHER" id="PTHR10464">
    <property type="entry name" value="UREA TRANSPORTER"/>
    <property type="match status" value="1"/>
</dbReference>
<dbReference type="OrthoDB" id="426293at2759"/>
<evidence type="ECO:0000313" key="5">
    <source>
        <dbReference type="Proteomes" id="UP000747542"/>
    </source>
</evidence>
<proteinExistence type="predicted"/>
<evidence type="ECO:0000313" key="4">
    <source>
        <dbReference type="EMBL" id="KAG7168758.1"/>
    </source>
</evidence>
<keyword evidence="3" id="KW-1133">Transmembrane helix</keyword>
<keyword evidence="2" id="KW-1003">Cell membrane</keyword>
<feature type="transmembrane region" description="Helical" evidence="3">
    <location>
        <begin position="92"/>
        <end position="114"/>
    </location>
</feature>
<gene>
    <name evidence="4" type="primary">UT2-L1</name>
    <name evidence="4" type="ORF">Hamer_G023712</name>
</gene>
<evidence type="ECO:0000256" key="2">
    <source>
        <dbReference type="ARBA" id="ARBA00022475"/>
    </source>
</evidence>
<dbReference type="Proteomes" id="UP000747542">
    <property type="component" value="Unassembled WGS sequence"/>
</dbReference>
<reference evidence="4" key="1">
    <citation type="journal article" date="2021" name="Sci. Adv.">
        <title>The American lobster genome reveals insights on longevity, neural, and immune adaptations.</title>
        <authorList>
            <person name="Polinski J.M."/>
            <person name="Zimin A.V."/>
            <person name="Clark K.F."/>
            <person name="Kohn A.B."/>
            <person name="Sadowski N."/>
            <person name="Timp W."/>
            <person name="Ptitsyn A."/>
            <person name="Khanna P."/>
            <person name="Romanova D.Y."/>
            <person name="Williams P."/>
            <person name="Greenwood S.J."/>
            <person name="Moroz L.L."/>
            <person name="Walt D.R."/>
            <person name="Bodnar A.G."/>
        </authorList>
    </citation>
    <scope>NUCLEOTIDE SEQUENCE</scope>
    <source>
        <strain evidence="4">GMGI-L3</strain>
    </source>
</reference>
<keyword evidence="3" id="KW-0812">Transmembrane</keyword>
<feature type="transmembrane region" description="Helical" evidence="3">
    <location>
        <begin position="258"/>
        <end position="277"/>
    </location>
</feature>
<dbReference type="AlphaFoldDB" id="A0A8J5MYQ6"/>
<feature type="transmembrane region" description="Helical" evidence="3">
    <location>
        <begin position="63"/>
        <end position="80"/>
    </location>
</feature>
<feature type="transmembrane region" description="Helical" evidence="3">
    <location>
        <begin position="6"/>
        <end position="26"/>
    </location>
</feature>
<sequence length="323" mass="34309">MFVGNINVAWACLLAGVIGVIFSKVLSQPEQLISDGVVVFNGILVGCISVAVFPGITGHAIDASFWLFLTIVLIITAYVDRGLNALMAPCQLPALSIPFNFAAVLLLLSMRSAAGLTGTQLPPTPTNTTNSANSTIELDWSKVMEGTLLAAGQIYGVGTIDPSILIYLAFLLFSPVLTIFFYMGSVIGTIIGALVSAAPYTDVYIGLWGYNSMLTAGAVSYFVVPTPGVVLAAAVGATIAATVQAATLHIFSAMTVPVLSYPFNVATLLILAIAVTHDSPFSWVPEKTFPEYHLFLYVRSLRRCQNTVTSSEAPEELLQVNHK</sequence>
<dbReference type="GO" id="GO:0015204">
    <property type="term" value="F:urea transmembrane transporter activity"/>
    <property type="evidence" value="ECO:0007669"/>
    <property type="project" value="InterPro"/>
</dbReference>
<keyword evidence="5" id="KW-1185">Reference proteome</keyword>
<evidence type="ECO:0000256" key="1">
    <source>
        <dbReference type="ARBA" id="ARBA00004651"/>
    </source>
</evidence>
<feature type="transmembrane region" description="Helical" evidence="3">
    <location>
        <begin position="38"/>
        <end position="57"/>
    </location>
</feature>
<dbReference type="PANTHER" id="PTHR10464:SF4">
    <property type="entry name" value="UREA TRANSPORTER"/>
    <property type="match status" value="1"/>
</dbReference>
<comment type="caution">
    <text evidence="4">The sequence shown here is derived from an EMBL/GenBank/DDBJ whole genome shotgun (WGS) entry which is preliminary data.</text>
</comment>
<dbReference type="Pfam" id="PF03253">
    <property type="entry name" value="UT"/>
    <property type="match status" value="1"/>
</dbReference>
<feature type="transmembrane region" description="Helical" evidence="3">
    <location>
        <begin position="229"/>
        <end position="251"/>
    </location>
</feature>
<dbReference type="GO" id="GO:0005886">
    <property type="term" value="C:plasma membrane"/>
    <property type="evidence" value="ECO:0007669"/>
    <property type="project" value="UniProtKB-SubCell"/>
</dbReference>
<evidence type="ECO:0000256" key="3">
    <source>
        <dbReference type="SAM" id="Phobius"/>
    </source>
</evidence>
<feature type="transmembrane region" description="Helical" evidence="3">
    <location>
        <begin position="164"/>
        <end position="191"/>
    </location>
</feature>
<name>A0A8J5MYQ6_HOMAM</name>
<accession>A0A8J5MYQ6</accession>
<dbReference type="InterPro" id="IPR004937">
    <property type="entry name" value="Urea_transporter"/>
</dbReference>